<name>A0ABS1Q719_9ACTN</name>
<dbReference type="EMBL" id="JAERRG010000051">
    <property type="protein sequence ID" value="MBL1120454.1"/>
    <property type="molecule type" value="Genomic_DNA"/>
</dbReference>
<evidence type="ECO:0000313" key="5">
    <source>
        <dbReference type="EMBL" id="MBL1120454.1"/>
    </source>
</evidence>
<feature type="domain" description="Mandelate racemase/muconate lactonizing enzyme C-terminal" evidence="4">
    <location>
        <begin position="195"/>
        <end position="289"/>
    </location>
</feature>
<dbReference type="InterPro" id="IPR034593">
    <property type="entry name" value="DgoD-like"/>
</dbReference>
<dbReference type="SUPFAM" id="SSF54826">
    <property type="entry name" value="Enolase N-terminal domain-like"/>
    <property type="match status" value="1"/>
</dbReference>
<dbReference type="InterPro" id="IPR029017">
    <property type="entry name" value="Enolase-like_N"/>
</dbReference>
<reference evidence="5 6" key="1">
    <citation type="submission" date="2021-01" db="EMBL/GenBank/DDBJ databases">
        <title>WGS of actinomycetes isolated from Thailand.</title>
        <authorList>
            <person name="Thawai C."/>
        </authorList>
    </citation>
    <scope>NUCLEOTIDE SEQUENCE [LARGE SCALE GENOMIC DNA]</scope>
    <source>
        <strain evidence="5 6">CA3R110</strain>
    </source>
</reference>
<proteinExistence type="predicted"/>
<comment type="pathway">
    <text evidence="2">Carbohydrate acid metabolism; D-glucarate degradation; 2,5-dioxopentanoate from D-glucarate: step 1/2.</text>
</comment>
<dbReference type="InterPro" id="IPR013342">
    <property type="entry name" value="Mandelate_racemase_C"/>
</dbReference>
<dbReference type="SUPFAM" id="SSF51604">
    <property type="entry name" value="Enolase C-terminal domain-like"/>
    <property type="match status" value="1"/>
</dbReference>
<dbReference type="RefSeq" id="WP_201858213.1">
    <property type="nucleotide sequence ID" value="NZ_JAERRG010000051.1"/>
</dbReference>
<dbReference type="InterPro" id="IPR029065">
    <property type="entry name" value="Enolase_C-like"/>
</dbReference>
<dbReference type="PANTHER" id="PTHR48080:SF4">
    <property type="entry name" value="GLUCARATE DEHYDRATASE"/>
    <property type="match status" value="1"/>
</dbReference>
<comment type="catalytic activity">
    <reaction evidence="1">
        <text>D-glucarate = 5-dehydro-4-deoxy-D-glucarate + H2O</text>
        <dbReference type="Rhea" id="RHEA:14573"/>
        <dbReference type="ChEBI" id="CHEBI:15377"/>
        <dbReference type="ChEBI" id="CHEBI:30612"/>
        <dbReference type="ChEBI" id="CHEBI:42819"/>
        <dbReference type="EC" id="4.2.1.40"/>
    </reaction>
</comment>
<dbReference type="Proteomes" id="UP000621510">
    <property type="component" value="Unassembled WGS sequence"/>
</dbReference>
<evidence type="ECO:0000313" key="6">
    <source>
        <dbReference type="Proteomes" id="UP000621510"/>
    </source>
</evidence>
<protein>
    <recommendedName>
        <fullName evidence="3">glucarate dehydratase</fullName>
        <ecNumber evidence="3">4.2.1.40</ecNumber>
    </recommendedName>
</protein>
<dbReference type="SFLD" id="SFLDS00001">
    <property type="entry name" value="Enolase"/>
    <property type="match status" value="1"/>
</dbReference>
<dbReference type="PANTHER" id="PTHR48080">
    <property type="entry name" value="D-GALACTONATE DEHYDRATASE-RELATED"/>
    <property type="match status" value="1"/>
</dbReference>
<accession>A0ABS1Q719</accession>
<keyword evidence="6" id="KW-1185">Reference proteome</keyword>
<sequence>MIIRELRVTPIAFRDPPLLNADGVHQPHVLRAVVELVVDDGRGGEVTGLGECAGHAWQLDWLTLAGAHLAGIHVFDTAAVGRTVRALLAGRADGVDYGTGAPWRRWADRTSPPESRGPAPIPAPAFDVRRVYAAIEVACLDAQGKLSGVPVVDLLGGRVRDAVPYSAYLFYKWKEHPERNGAPAIGDDWGAALDPDGIVAQARRMVDRYGFRSLKLKGGVFPPDEEIAAIHALRAAFPGHPLRIDPNAAWTLQTSLAAVRELEGVLEYLEDPVAGVADMGALAAHTSIPLATNMCVNSLETMRPALDHGAVRIVLADHHYWGGLRGTAALGDVCKAVGWGLSMHSNSHLGISLAAMTHAAAATEDLAYACDTHYPWNAADDVVAPGTLAFTDGAVEVPRGPGLGVELDRAVLDRLHATYLGLGREHRNDKTYLRTVEPDFDPTLPRW</sequence>
<dbReference type="EC" id="4.2.1.40" evidence="3"/>
<evidence type="ECO:0000256" key="3">
    <source>
        <dbReference type="ARBA" id="ARBA00011973"/>
    </source>
</evidence>
<organism evidence="5 6">
    <name type="scientific">Streptomyces endocoffeicus</name>
    <dbReference type="NCBI Taxonomy" id="2898945"/>
    <lineage>
        <taxon>Bacteria</taxon>
        <taxon>Bacillati</taxon>
        <taxon>Actinomycetota</taxon>
        <taxon>Actinomycetes</taxon>
        <taxon>Kitasatosporales</taxon>
        <taxon>Streptomycetaceae</taxon>
        <taxon>Streptomyces</taxon>
    </lineage>
</organism>
<dbReference type="Gene3D" id="3.20.20.120">
    <property type="entry name" value="Enolase-like C-terminal domain"/>
    <property type="match status" value="1"/>
</dbReference>
<evidence type="ECO:0000256" key="2">
    <source>
        <dbReference type="ARBA" id="ARBA00005183"/>
    </source>
</evidence>
<evidence type="ECO:0000259" key="4">
    <source>
        <dbReference type="SMART" id="SM00922"/>
    </source>
</evidence>
<dbReference type="InterPro" id="IPR036849">
    <property type="entry name" value="Enolase-like_C_sf"/>
</dbReference>
<dbReference type="Gene3D" id="3.30.390.10">
    <property type="entry name" value="Enolase-like, N-terminal domain"/>
    <property type="match status" value="1"/>
</dbReference>
<evidence type="ECO:0000256" key="1">
    <source>
        <dbReference type="ARBA" id="ARBA00001426"/>
    </source>
</evidence>
<dbReference type="SFLD" id="SFLDG00055">
    <property type="entry name" value="glucarate_dehydratase"/>
    <property type="match status" value="1"/>
</dbReference>
<comment type="caution">
    <text evidence="5">The sequence shown here is derived from an EMBL/GenBank/DDBJ whole genome shotgun (WGS) entry which is preliminary data.</text>
</comment>
<dbReference type="Pfam" id="PF13378">
    <property type="entry name" value="MR_MLE_C"/>
    <property type="match status" value="1"/>
</dbReference>
<dbReference type="SMART" id="SM00922">
    <property type="entry name" value="MR_MLE"/>
    <property type="match status" value="1"/>
</dbReference>
<gene>
    <name evidence="5" type="ORF">JK364_50415</name>
</gene>